<evidence type="ECO:0000256" key="6">
    <source>
        <dbReference type="ARBA" id="ARBA00022997"/>
    </source>
</evidence>
<evidence type="ECO:0000313" key="18">
    <source>
        <dbReference type="EMBL" id="TVU33131.1"/>
    </source>
</evidence>
<evidence type="ECO:0000259" key="17">
    <source>
        <dbReference type="SMART" id="SM01011"/>
    </source>
</evidence>
<evidence type="ECO:0000256" key="1">
    <source>
        <dbReference type="ARBA" id="ARBA00001936"/>
    </source>
</evidence>
<evidence type="ECO:0000256" key="15">
    <source>
        <dbReference type="ARBA" id="ARBA00048994"/>
    </source>
</evidence>
<dbReference type="InterPro" id="IPR052433">
    <property type="entry name" value="X-Pro_dipept-like"/>
</dbReference>
<accession>A0A5J9VCD2</accession>
<proteinExistence type="inferred from homology"/>
<dbReference type="PANTHER" id="PTHR48480">
    <property type="match status" value="1"/>
</dbReference>
<evidence type="ECO:0000256" key="10">
    <source>
        <dbReference type="ARBA" id="ARBA00044051"/>
    </source>
</evidence>
<dbReference type="GO" id="GO:0070006">
    <property type="term" value="F:metalloaminopeptidase activity"/>
    <property type="evidence" value="ECO:0007669"/>
    <property type="project" value="InterPro"/>
</dbReference>
<dbReference type="OrthoDB" id="10261878at2759"/>
<dbReference type="EMBL" id="RWGY01000011">
    <property type="protein sequence ID" value="TVU33131.1"/>
    <property type="molecule type" value="Genomic_DNA"/>
</dbReference>
<dbReference type="GO" id="GO:0102009">
    <property type="term" value="F:proline dipeptidase activity"/>
    <property type="evidence" value="ECO:0007669"/>
    <property type="project" value="UniProtKB-EC"/>
</dbReference>
<evidence type="ECO:0000256" key="11">
    <source>
        <dbReference type="ARBA" id="ARBA00044141"/>
    </source>
</evidence>
<dbReference type="PANTHER" id="PTHR48480:SF2">
    <property type="entry name" value="PEPTIDASE D"/>
    <property type="match status" value="1"/>
</dbReference>
<evidence type="ECO:0000256" key="13">
    <source>
        <dbReference type="ARBA" id="ARBA00044284"/>
    </source>
</evidence>
<evidence type="ECO:0000256" key="2">
    <source>
        <dbReference type="ARBA" id="ARBA00011738"/>
    </source>
</evidence>
<evidence type="ECO:0000256" key="3">
    <source>
        <dbReference type="ARBA" id="ARBA00022670"/>
    </source>
</evidence>
<comment type="subunit">
    <text evidence="2">Homodimer.</text>
</comment>
<feature type="domain" description="Aminopeptidase P N-terminal" evidence="17">
    <location>
        <begin position="12"/>
        <end position="156"/>
    </location>
</feature>
<evidence type="ECO:0000256" key="4">
    <source>
        <dbReference type="ARBA" id="ARBA00022723"/>
    </source>
</evidence>
<dbReference type="Gramene" id="TVU33131">
    <property type="protein sequence ID" value="TVU33131"/>
    <property type="gene ID" value="EJB05_24916"/>
</dbReference>
<evidence type="ECO:0000256" key="9">
    <source>
        <dbReference type="ARBA" id="ARBA00043990"/>
    </source>
</evidence>
<keyword evidence="19" id="KW-1185">Reference proteome</keyword>
<dbReference type="InterPro" id="IPR007865">
    <property type="entry name" value="Aminopep_P_N"/>
</dbReference>
<keyword evidence="5" id="KW-0378">Hydrolase</keyword>
<evidence type="ECO:0000256" key="12">
    <source>
        <dbReference type="ARBA" id="ARBA00044252"/>
    </source>
</evidence>
<reference evidence="18 19" key="1">
    <citation type="journal article" date="2019" name="Sci. Rep.">
        <title>A high-quality genome of Eragrostis curvula grass provides insights into Poaceae evolution and supports new strategies to enhance forage quality.</title>
        <authorList>
            <person name="Carballo J."/>
            <person name="Santos B.A.C.M."/>
            <person name="Zappacosta D."/>
            <person name="Garbus I."/>
            <person name="Selva J.P."/>
            <person name="Gallo C.A."/>
            <person name="Diaz A."/>
            <person name="Albertini E."/>
            <person name="Caccamo M."/>
            <person name="Echenique V."/>
        </authorList>
    </citation>
    <scope>NUCLEOTIDE SEQUENCE [LARGE SCALE GENOMIC DNA]</scope>
    <source>
        <strain evidence="19">cv. Victoria</strain>
        <tissue evidence="18">Leaf</tissue>
    </source>
</reference>
<evidence type="ECO:0000313" key="19">
    <source>
        <dbReference type="Proteomes" id="UP000324897"/>
    </source>
</evidence>
<sequence>MASSSSLSPPAVPMELHAGNRDRLVAALRSHLSASARPLRGLVLLQGGDEQTRYCTDHLELFRQESYFAYLFGVREPGFYGAVDVASGQSILFAPRLPSDYAVWMGEIKPLSYFRDTYKVDMVFYVDEIAQVLQDRFSGDGKPLLFLLHGKNTDSGNYSKPASFEGMEKFDTDSSLLHPILTECRVIKSDLELALIQYANDVSSEAHIEAMRQARPGMKEYQLESIFLHHSYIAVLHYGHAAAPNDRTLDDGDMALMDMGAEYHFYASDITCSYPINGKFSSNQIIIYNAVLKAHNAVISHMRPGVNWMDMHKLAEQTILESLQKEQILHGDVKDMMAQRLGAVFMPHGLGHLLGIDTHDPGGYPEGLERPKEPGLSSLRTTRELKEGMVITVEPGCYFIDALLTQARNDPISSRFFNWQEVEKYKTFGGVRIESDVYMAWSRGVKSQELDRRSLFLSPSAIGPIRAFSNDTSISLGKQFNVTKEISDEENMGAMQASFPSYGDVRPVNGGDDGMKTMDAIYGDKDANRTTVDFSDFKQDTREVTFVQQDVRAQSVSEGSLIEMTGPKRGIDLSRAILIEYDMRIKKGDREEDDLQLIDGASIINDIIISSKPLTNRIHGEYGAVDMNQMRIDDAVEATMEVIISEVKRSFDLRISCFTSGLHDEIQLFDGAIGESCGLRRHVVAVQMGTSVDLKFKIGSASDCSAEHCHSFKAAIHGCSSQTINMELASVSVKLDAKIAFLLFGDRIRQGYQYMMARGRGLKSEELDRRSLFPSAIGRIRAFANGTRISLGKHFPITKEINNEDDMGLAIQELFPTIGDVRPSKCEDDGRKTMDAIHGHKDANRTTVEFSDFERDTREARNGQEDLRGQSASKVSDDEEYSSWPEEDLICYHRDGVPHVCPFPLSSHRDGSINKGTYYWKKQFHIADRNERVQKGSLIEMTGPKRGINLSCAILIEYDMRIKSGDREEDDLQLIDGAAMINEIIITSEPFTKRIHGNYGAVDLNQMCLKNAVEATMEVAISEVQCSFDLCISCFTSGLHDEIRLFDGVIGESRGLRRHVIAVQMDTYMDLKFKIGSGSYCSTEHCRSFKATNHGCSSQTINMELASVLVKVSWSTLSKNR</sequence>
<dbReference type="InterPro" id="IPR036005">
    <property type="entry name" value="Creatinase/aminopeptidase-like"/>
</dbReference>
<dbReference type="Pfam" id="PF20241">
    <property type="entry name" value="DUF6598"/>
    <property type="match status" value="2"/>
</dbReference>
<comment type="similarity">
    <text evidence="9">Belongs to the peptidase M24B family. Eukaryotic-type prolidase subfamily.</text>
</comment>
<evidence type="ECO:0000256" key="14">
    <source>
        <dbReference type="ARBA" id="ARBA00044351"/>
    </source>
</evidence>
<dbReference type="Pfam" id="PF00557">
    <property type="entry name" value="Peptidase_M24"/>
    <property type="match status" value="1"/>
</dbReference>
<dbReference type="CDD" id="cd01087">
    <property type="entry name" value="Prolidase"/>
    <property type="match status" value="1"/>
</dbReference>
<dbReference type="AlphaFoldDB" id="A0A5J9VCD2"/>
<dbReference type="Gene3D" id="3.90.230.10">
    <property type="entry name" value="Creatinase/methionine aminopeptidase superfamily"/>
    <property type="match status" value="1"/>
</dbReference>
<dbReference type="InterPro" id="IPR000994">
    <property type="entry name" value="Pept_M24"/>
</dbReference>
<comment type="caution">
    <text evidence="18">The sequence shown here is derived from an EMBL/GenBank/DDBJ whole genome shotgun (WGS) entry which is preliminary data.</text>
</comment>
<evidence type="ECO:0000256" key="8">
    <source>
        <dbReference type="ARBA" id="ARBA00023211"/>
    </source>
</evidence>
<dbReference type="InterPro" id="IPR046533">
    <property type="entry name" value="DUF6598"/>
</dbReference>
<name>A0A5J9VCD2_9POAL</name>
<dbReference type="SUPFAM" id="SSF53092">
    <property type="entry name" value="Creatinase/prolidase N-terminal domain"/>
    <property type="match status" value="1"/>
</dbReference>
<comment type="catalytic activity">
    <reaction evidence="15">
        <text>Xaa-L-Pro dipeptide + H2O = an L-alpha-amino acid + L-proline</text>
        <dbReference type="Rhea" id="RHEA:76407"/>
        <dbReference type="ChEBI" id="CHEBI:15377"/>
        <dbReference type="ChEBI" id="CHEBI:59869"/>
        <dbReference type="ChEBI" id="CHEBI:60039"/>
        <dbReference type="ChEBI" id="CHEBI:195196"/>
        <dbReference type="EC" id="3.4.13.9"/>
    </reaction>
</comment>
<comment type="cofactor">
    <cofactor evidence="1">
        <name>Mn(2+)</name>
        <dbReference type="ChEBI" id="CHEBI:29035"/>
    </cofactor>
</comment>
<evidence type="ECO:0000256" key="16">
    <source>
        <dbReference type="SAM" id="MobiDB-lite"/>
    </source>
</evidence>
<feature type="region of interest" description="Disordered" evidence="16">
    <location>
        <begin position="854"/>
        <end position="879"/>
    </location>
</feature>
<keyword evidence="8" id="KW-0464">Manganese</keyword>
<feature type="compositionally biased region" description="Basic and acidic residues" evidence="16">
    <location>
        <begin position="854"/>
        <end position="868"/>
    </location>
</feature>
<evidence type="ECO:0000256" key="7">
    <source>
        <dbReference type="ARBA" id="ARBA00023049"/>
    </source>
</evidence>
<dbReference type="SMART" id="SM01011">
    <property type="entry name" value="AMP_N"/>
    <property type="match status" value="1"/>
</dbReference>
<dbReference type="EC" id="3.4.13.9" evidence="10"/>
<gene>
    <name evidence="18" type="ORF">EJB05_24916</name>
</gene>
<dbReference type="Gene3D" id="3.40.350.10">
    <property type="entry name" value="Creatinase/prolidase N-terminal domain"/>
    <property type="match status" value="1"/>
</dbReference>
<dbReference type="GO" id="GO:0006508">
    <property type="term" value="P:proteolysis"/>
    <property type="evidence" value="ECO:0007669"/>
    <property type="project" value="UniProtKB-KW"/>
</dbReference>
<dbReference type="SUPFAM" id="SSF55920">
    <property type="entry name" value="Creatinase/aminopeptidase"/>
    <property type="match status" value="1"/>
</dbReference>
<organism evidence="18 19">
    <name type="scientific">Eragrostis curvula</name>
    <name type="common">weeping love grass</name>
    <dbReference type="NCBI Taxonomy" id="38414"/>
    <lineage>
        <taxon>Eukaryota</taxon>
        <taxon>Viridiplantae</taxon>
        <taxon>Streptophyta</taxon>
        <taxon>Embryophyta</taxon>
        <taxon>Tracheophyta</taxon>
        <taxon>Spermatophyta</taxon>
        <taxon>Magnoliopsida</taxon>
        <taxon>Liliopsida</taxon>
        <taxon>Poales</taxon>
        <taxon>Poaceae</taxon>
        <taxon>PACMAD clade</taxon>
        <taxon>Chloridoideae</taxon>
        <taxon>Eragrostideae</taxon>
        <taxon>Eragrostidinae</taxon>
        <taxon>Eragrostis</taxon>
    </lineage>
</organism>
<keyword evidence="6" id="KW-0224">Dipeptidase</keyword>
<dbReference type="Proteomes" id="UP000324897">
    <property type="component" value="Chromosome 1"/>
</dbReference>
<protein>
    <recommendedName>
        <fullName evidence="11">Xaa-Pro dipeptidase</fullName>
        <ecNumber evidence="10">3.4.13.9</ecNumber>
    </recommendedName>
    <alternativeName>
        <fullName evidence="14">Imidodipeptidase</fullName>
    </alternativeName>
    <alternativeName>
        <fullName evidence="12">Peptidase D</fullName>
    </alternativeName>
    <alternativeName>
        <fullName evidence="13">Proline dipeptidase</fullName>
    </alternativeName>
</protein>
<keyword evidence="7" id="KW-0482">Metalloprotease</keyword>
<evidence type="ECO:0000256" key="5">
    <source>
        <dbReference type="ARBA" id="ARBA00022801"/>
    </source>
</evidence>
<dbReference type="InterPro" id="IPR029149">
    <property type="entry name" value="Creatin/AminoP/Spt16_N"/>
</dbReference>
<keyword evidence="3" id="KW-0645">Protease</keyword>
<dbReference type="GO" id="GO:0030145">
    <property type="term" value="F:manganese ion binding"/>
    <property type="evidence" value="ECO:0007669"/>
    <property type="project" value="InterPro"/>
</dbReference>
<dbReference type="Pfam" id="PF05195">
    <property type="entry name" value="AMP_N"/>
    <property type="match status" value="1"/>
</dbReference>
<keyword evidence="4" id="KW-0479">Metal-binding</keyword>